<dbReference type="EMBL" id="JAAIUW010000003">
    <property type="protein sequence ID" value="KAF7837481.1"/>
    <property type="molecule type" value="Genomic_DNA"/>
</dbReference>
<name>A0A835CDF4_9FABA</name>
<gene>
    <name evidence="1" type="ORF">G2W53_005963</name>
</gene>
<proteinExistence type="predicted"/>
<protein>
    <submittedName>
        <fullName evidence="1">Uncharacterized protein</fullName>
    </submittedName>
</protein>
<evidence type="ECO:0000313" key="1">
    <source>
        <dbReference type="EMBL" id="KAF7837481.1"/>
    </source>
</evidence>
<evidence type="ECO:0000313" key="2">
    <source>
        <dbReference type="Proteomes" id="UP000634136"/>
    </source>
</evidence>
<comment type="caution">
    <text evidence="1">The sequence shown here is derived from an EMBL/GenBank/DDBJ whole genome shotgun (WGS) entry which is preliminary data.</text>
</comment>
<sequence length="50" mass="5647">MEMWWKPSSCLLVVLLGIVLVTSLLCVESLNAEQKIAHIEKPCKSLFNCK</sequence>
<accession>A0A835CDF4</accession>
<dbReference type="AlphaFoldDB" id="A0A835CDF4"/>
<reference evidence="1" key="1">
    <citation type="submission" date="2020-09" db="EMBL/GenBank/DDBJ databases">
        <title>Genome-Enabled Discovery of Anthraquinone Biosynthesis in Senna tora.</title>
        <authorList>
            <person name="Kang S.-H."/>
            <person name="Pandey R.P."/>
            <person name="Lee C.-M."/>
            <person name="Sim J.-S."/>
            <person name="Jeong J.-T."/>
            <person name="Choi B.-S."/>
            <person name="Jung M."/>
            <person name="Ginzburg D."/>
            <person name="Zhao K."/>
            <person name="Won S.Y."/>
            <person name="Oh T.-J."/>
            <person name="Yu Y."/>
            <person name="Kim N.-H."/>
            <person name="Lee O.R."/>
            <person name="Lee T.-H."/>
            <person name="Bashyal P."/>
            <person name="Kim T.-S."/>
            <person name="Lee W.-H."/>
            <person name="Kawkins C."/>
            <person name="Kim C.-K."/>
            <person name="Kim J.S."/>
            <person name="Ahn B.O."/>
            <person name="Rhee S.Y."/>
            <person name="Sohng J.K."/>
        </authorList>
    </citation>
    <scope>NUCLEOTIDE SEQUENCE</scope>
    <source>
        <tissue evidence="1">Leaf</tissue>
    </source>
</reference>
<dbReference type="Proteomes" id="UP000634136">
    <property type="component" value="Unassembled WGS sequence"/>
</dbReference>
<organism evidence="1 2">
    <name type="scientific">Senna tora</name>
    <dbReference type="NCBI Taxonomy" id="362788"/>
    <lineage>
        <taxon>Eukaryota</taxon>
        <taxon>Viridiplantae</taxon>
        <taxon>Streptophyta</taxon>
        <taxon>Embryophyta</taxon>
        <taxon>Tracheophyta</taxon>
        <taxon>Spermatophyta</taxon>
        <taxon>Magnoliopsida</taxon>
        <taxon>eudicotyledons</taxon>
        <taxon>Gunneridae</taxon>
        <taxon>Pentapetalae</taxon>
        <taxon>rosids</taxon>
        <taxon>fabids</taxon>
        <taxon>Fabales</taxon>
        <taxon>Fabaceae</taxon>
        <taxon>Caesalpinioideae</taxon>
        <taxon>Cassia clade</taxon>
        <taxon>Senna</taxon>
    </lineage>
</organism>
<keyword evidence="2" id="KW-1185">Reference proteome</keyword>